<feature type="region of interest" description="Disordered" evidence="1">
    <location>
        <begin position="211"/>
        <end position="231"/>
    </location>
</feature>
<dbReference type="Pfam" id="PF02720">
    <property type="entry name" value="DUF222"/>
    <property type="match status" value="1"/>
</dbReference>
<dbReference type="CDD" id="cd00085">
    <property type="entry name" value="HNHc"/>
    <property type="match status" value="1"/>
</dbReference>
<evidence type="ECO:0000313" key="4">
    <source>
        <dbReference type="Proteomes" id="UP001241072"/>
    </source>
</evidence>
<feature type="non-terminal residue" evidence="3">
    <location>
        <position position="389"/>
    </location>
</feature>
<protein>
    <submittedName>
        <fullName evidence="3">DUF222 domain-containing protein</fullName>
    </submittedName>
</protein>
<accession>A0ABT9BSV3</accession>
<evidence type="ECO:0000313" key="3">
    <source>
        <dbReference type="EMBL" id="MDO7883719.1"/>
    </source>
</evidence>
<feature type="domain" description="HNH nuclease" evidence="2">
    <location>
        <begin position="329"/>
        <end position="382"/>
    </location>
</feature>
<reference evidence="3 4" key="1">
    <citation type="submission" date="2023-07" db="EMBL/GenBank/DDBJ databases">
        <title>Protaetiibacter sp. nov WY-16 isolated from soil.</title>
        <authorList>
            <person name="Liu B."/>
            <person name="Wan Y."/>
        </authorList>
    </citation>
    <scope>NUCLEOTIDE SEQUENCE [LARGE SCALE GENOMIC DNA]</scope>
    <source>
        <strain evidence="3 4">WY-16</strain>
    </source>
</reference>
<dbReference type="SMART" id="SM00507">
    <property type="entry name" value="HNHc"/>
    <property type="match status" value="1"/>
</dbReference>
<evidence type="ECO:0000256" key="1">
    <source>
        <dbReference type="SAM" id="MobiDB-lite"/>
    </source>
</evidence>
<dbReference type="EMBL" id="JAUQUB010000011">
    <property type="protein sequence ID" value="MDO7883719.1"/>
    <property type="molecule type" value="Genomic_DNA"/>
</dbReference>
<organism evidence="3 4">
    <name type="scientific">Antiquaquibacter soli</name>
    <dbReference type="NCBI Taxonomy" id="3064523"/>
    <lineage>
        <taxon>Bacteria</taxon>
        <taxon>Bacillati</taxon>
        <taxon>Actinomycetota</taxon>
        <taxon>Actinomycetes</taxon>
        <taxon>Micrococcales</taxon>
        <taxon>Microbacteriaceae</taxon>
        <taxon>Antiquaquibacter</taxon>
    </lineage>
</organism>
<dbReference type="InterPro" id="IPR003870">
    <property type="entry name" value="DUF222"/>
</dbReference>
<name>A0ABT9BSV3_9MICO</name>
<sequence length="389" mass="40918">AFSRADAAALSDERLLEEQRAFAAARRLVDAGAAAVAAEIAARSDRSLGAAGLAQGRGARTPEALVAQLTGVSVRDARTLVSAGELVSAPAPGLEPLAAAVTSGDLSVEAALAVKAGLGDSDAVDPDARADAAQRLVREASGLTLEQLAARAREAGAALDVTDVPRREEQLRQRRFLTLTPLPDGMTRLSGLLDPESAAVITTAVDAATAPQRGGPRFVDPTTAPEPHADDTRTVPQLLLDALVDLITVATHADTGRVLGSKRVGVRVHVSHRDLSTGTGYATIDGQTAPISIATAHRISCDTGLIPVLFDSDGRILNVGRTQRHHTARMRIGLAARDGGCTIPGCTRPPDWCEAHHINHWHRDHGDTSTNDGVLLCRHHHQLLHTKNW</sequence>
<evidence type="ECO:0000259" key="2">
    <source>
        <dbReference type="SMART" id="SM00507"/>
    </source>
</evidence>
<comment type="caution">
    <text evidence="3">The sequence shown here is derived from an EMBL/GenBank/DDBJ whole genome shotgun (WGS) entry which is preliminary data.</text>
</comment>
<dbReference type="Proteomes" id="UP001241072">
    <property type="component" value="Unassembled WGS sequence"/>
</dbReference>
<dbReference type="InterPro" id="IPR003615">
    <property type="entry name" value="HNH_nuc"/>
</dbReference>
<gene>
    <name evidence="3" type="ORF">Q5716_15910</name>
</gene>
<proteinExistence type="predicted"/>
<feature type="non-terminal residue" evidence="3">
    <location>
        <position position="1"/>
    </location>
</feature>
<dbReference type="RefSeq" id="WP_305004144.1">
    <property type="nucleotide sequence ID" value="NZ_JAUQUB010000011.1"/>
</dbReference>
<keyword evidence="4" id="KW-1185">Reference proteome</keyword>